<reference evidence="1 2" key="2">
    <citation type="journal article" date="2011" name="J. Bacteriol.">
        <title>Genomes of three methylotrophs from a single niche uncover genetic and metabolic divergence of Methylophilaceae.</title>
        <authorList>
            <person name="Lapidus A."/>
            <person name="Clum A."/>
            <person name="Labutti K."/>
            <person name="Kaluzhnaya M.G."/>
            <person name="Lim S."/>
            <person name="Beck D.A."/>
            <person name="Glavina Del Rio T."/>
            <person name="Nolan M."/>
            <person name="Mavromatis K."/>
            <person name="Huntemann M."/>
            <person name="Lucas S."/>
            <person name="Lidstrom M.E."/>
            <person name="Ivanova N."/>
            <person name="Chistoserdova L."/>
        </authorList>
    </citation>
    <scope>NUCLEOTIDE SEQUENCE [LARGE SCALE GENOMIC DNA]</scope>
    <source>
        <strain evidence="1 2">SIP3-4</strain>
        <plasmid evidence="1 2">pMsip01</plasmid>
    </source>
</reference>
<protein>
    <submittedName>
        <fullName evidence="1">Uncharacterized protein</fullName>
    </submittedName>
</protein>
<dbReference type="Proteomes" id="UP000002743">
    <property type="component" value="Plasmid pMsip01"/>
</dbReference>
<accession>C6XEM3</accession>
<organism evidence="1 2">
    <name type="scientific">Methylovorus glucosotrophus (strain SIP3-4)</name>
    <dbReference type="NCBI Taxonomy" id="582744"/>
    <lineage>
        <taxon>Bacteria</taxon>
        <taxon>Pseudomonadati</taxon>
        <taxon>Pseudomonadota</taxon>
        <taxon>Betaproteobacteria</taxon>
        <taxon>Nitrosomonadales</taxon>
        <taxon>Methylophilaceae</taxon>
        <taxon>Methylovorus</taxon>
    </lineage>
</organism>
<dbReference type="AlphaFoldDB" id="C6XEM3"/>
<dbReference type="EMBL" id="CP001675">
    <property type="protein sequence ID" value="ACT52080.1"/>
    <property type="molecule type" value="Genomic_DNA"/>
</dbReference>
<proteinExistence type="predicted"/>
<name>C6XEM3_METGS</name>
<sequence length="154" mass="17715">MPRLGTSSNTARGPRDSNYLLDANLRQGELAKDKNCSKLNEYIYLFLSMLFKRKDVVKSEKIEIRLTTDEKAEVKRIALAEDLPVSELFLRTLRKRKAGKSNTHRIVNKLTELIDAIRTVHEQFPENQEAQKAVLNEVAIVLRDIPRRITPNSE</sequence>
<keyword evidence="2" id="KW-1185">Reference proteome</keyword>
<keyword evidence="1" id="KW-0614">Plasmid</keyword>
<gene>
    <name evidence="1" type="ordered locus">Msip34_2856</name>
</gene>
<evidence type="ECO:0000313" key="1">
    <source>
        <dbReference type="EMBL" id="ACT52080.1"/>
    </source>
</evidence>
<evidence type="ECO:0000313" key="2">
    <source>
        <dbReference type="Proteomes" id="UP000002743"/>
    </source>
</evidence>
<geneLocation type="plasmid" evidence="1 2">
    <name>pMsip01</name>
</geneLocation>
<dbReference type="KEGG" id="mei:Msip34_2856"/>
<reference evidence="2" key="1">
    <citation type="submission" date="2009-07" db="EMBL/GenBank/DDBJ databases">
        <title>Complete sequence of plasmid 1 of Methylovorus sp. SIP3-4.</title>
        <authorList>
            <consortium name="US DOE Joint Genome Institute"/>
            <person name="Lucas S."/>
            <person name="Copeland A."/>
            <person name="Lapidus A."/>
            <person name="Glavina del Rio T."/>
            <person name="Tice H."/>
            <person name="Bruce D."/>
            <person name="Goodwin L."/>
            <person name="Pitluck S."/>
            <person name="Clum A."/>
            <person name="Larimer F."/>
            <person name="Land M."/>
            <person name="Hauser L."/>
            <person name="Kyrpides N."/>
            <person name="Mikhailova N."/>
            <person name="Kayluzhnaya M."/>
            <person name="Chistoserdova L."/>
        </authorList>
    </citation>
    <scope>NUCLEOTIDE SEQUENCE [LARGE SCALE GENOMIC DNA]</scope>
    <source>
        <strain evidence="2">SIP3-4</strain>
        <plasmid evidence="2">pMsip01</plasmid>
    </source>
</reference>
<dbReference type="HOGENOM" id="CLU_1702205_0_0_4"/>